<dbReference type="InterPro" id="IPR003382">
    <property type="entry name" value="Flavoprotein"/>
</dbReference>
<protein>
    <recommendedName>
        <fullName evidence="1">Flavoprotein domain-containing protein</fullName>
    </recommendedName>
</protein>
<reference evidence="2" key="1">
    <citation type="submission" date="2021-02" db="EMBL/GenBank/DDBJ databases">
        <title>Natronoglycomyces albus gen. nov., sp. nov, a haloalkaliphilic actinobacterium from a soda solonchak soil.</title>
        <authorList>
            <person name="Sorokin D.Y."/>
            <person name="Khijniak T.V."/>
            <person name="Zakharycheva A.P."/>
            <person name="Boueva O.V."/>
            <person name="Ariskina E.V."/>
            <person name="Hahnke R.L."/>
            <person name="Bunk B."/>
            <person name="Sproer C."/>
            <person name="Schumann P."/>
            <person name="Evtushenko L.I."/>
            <person name="Kublanov I.V."/>
        </authorList>
    </citation>
    <scope>NUCLEOTIDE SEQUENCE</scope>
    <source>
        <strain evidence="2">DSM 106290</strain>
    </source>
</reference>
<name>A0A895XLC9_9ACTN</name>
<dbReference type="AlphaFoldDB" id="A0A895XLC9"/>
<dbReference type="Gene3D" id="3.40.50.1950">
    <property type="entry name" value="Flavin prenyltransferase-like"/>
    <property type="match status" value="1"/>
</dbReference>
<dbReference type="InterPro" id="IPR036551">
    <property type="entry name" value="Flavin_trans-like"/>
</dbReference>
<evidence type="ECO:0000313" key="2">
    <source>
        <dbReference type="EMBL" id="QSB06511.1"/>
    </source>
</evidence>
<keyword evidence="3" id="KW-1185">Reference proteome</keyword>
<sequence>MTGIRAVYLIVCAAPPSHDVLTFVGMAVESGWDCHVIGTPSSKDFLNLSAIEEASGHSVTFEHRRPGEPKRGRPSADAAVIAPATANTINKLAVGIGENYALDLASELIGARVPMVIVPFVNTMLARRKPFTDAIGSLEQESVLVLENEQGARPHPRHKGPEHRAIFAWETAFTTIERTS</sequence>
<evidence type="ECO:0000313" key="3">
    <source>
        <dbReference type="Proteomes" id="UP000662939"/>
    </source>
</evidence>
<dbReference type="SUPFAM" id="SSF52507">
    <property type="entry name" value="Homo-oligomeric flavin-containing Cys decarboxylases, HFCD"/>
    <property type="match status" value="1"/>
</dbReference>
<proteinExistence type="predicted"/>
<dbReference type="EMBL" id="CP070496">
    <property type="protein sequence ID" value="QSB06511.1"/>
    <property type="molecule type" value="Genomic_DNA"/>
</dbReference>
<dbReference type="Proteomes" id="UP000662939">
    <property type="component" value="Chromosome"/>
</dbReference>
<dbReference type="GO" id="GO:0003824">
    <property type="term" value="F:catalytic activity"/>
    <property type="evidence" value="ECO:0007669"/>
    <property type="project" value="InterPro"/>
</dbReference>
<feature type="domain" description="Flavoprotein" evidence="1">
    <location>
        <begin position="9"/>
        <end position="120"/>
    </location>
</feature>
<accession>A0A895XLC9</accession>
<dbReference type="KEGG" id="nav:JQS30_06300"/>
<gene>
    <name evidence="2" type="ORF">JQS30_06300</name>
</gene>
<organism evidence="2 3">
    <name type="scientific">Natronoglycomyces albus</name>
    <dbReference type="NCBI Taxonomy" id="2811108"/>
    <lineage>
        <taxon>Bacteria</taxon>
        <taxon>Bacillati</taxon>
        <taxon>Actinomycetota</taxon>
        <taxon>Actinomycetes</taxon>
        <taxon>Glycomycetales</taxon>
        <taxon>Glycomycetaceae</taxon>
        <taxon>Natronoglycomyces</taxon>
    </lineage>
</organism>
<evidence type="ECO:0000259" key="1">
    <source>
        <dbReference type="Pfam" id="PF02441"/>
    </source>
</evidence>
<dbReference type="Pfam" id="PF02441">
    <property type="entry name" value="Flavoprotein"/>
    <property type="match status" value="1"/>
</dbReference>